<keyword evidence="3" id="KW-0238">DNA-binding</keyword>
<sequence>MTQTMAEPGASLLRRLKNRQLLLLIAIDEAQSLRRAAARLNMTQPSATKLLQDLEATLGLPLFERGRRGLKATVYGEVMTRHARLILNDLDRTRLELAALASGATGRLKIGAVISAIPFLLARAVAALKRDRPRLDVSIDVGTSDALVPMLAKGELDVLLARPLALAGRTEFDYEDLIDEPLHIVARLGHPLMAASSLGLADLASWPWTLLPAASPMRKVLAPLFAEMMTHQPLDVVETSSMMTMVALLQESDMLAVMPADVAEFNIRHGLLCRLNVAVPPIMGSYGVVTRRDRPLSPGTTAFIGCLKDCLVGSDASPPSPECPR</sequence>
<dbReference type="GO" id="GO:0005829">
    <property type="term" value="C:cytosol"/>
    <property type="evidence" value="ECO:0007669"/>
    <property type="project" value="TreeGrafter"/>
</dbReference>
<gene>
    <name evidence="6" type="ORF">CYD53_12173</name>
</gene>
<protein>
    <submittedName>
        <fullName evidence="6">LysR family transcriptional regulator</fullName>
    </submittedName>
</protein>
<dbReference type="EMBL" id="PQFZ01000021">
    <property type="protein sequence ID" value="POR46988.1"/>
    <property type="molecule type" value="Genomic_DNA"/>
</dbReference>
<dbReference type="AlphaFoldDB" id="A0A2S4LX73"/>
<dbReference type="Gene3D" id="1.10.10.10">
    <property type="entry name" value="Winged helix-like DNA-binding domain superfamily/Winged helix DNA-binding domain"/>
    <property type="match status" value="1"/>
</dbReference>
<dbReference type="GO" id="GO:0003677">
    <property type="term" value="F:DNA binding"/>
    <property type="evidence" value="ECO:0007669"/>
    <property type="project" value="UniProtKB-KW"/>
</dbReference>
<reference evidence="6 7" key="1">
    <citation type="submission" date="2018-01" db="EMBL/GenBank/DDBJ databases">
        <title>Genomic Encyclopedia of Type Strains, Phase III (KMG-III): the genomes of soil and plant-associated and newly described type strains.</title>
        <authorList>
            <person name="Whitman W."/>
        </authorList>
    </citation>
    <scope>NUCLEOTIDE SEQUENCE [LARGE SCALE GENOMIC DNA]</scope>
    <source>
        <strain evidence="6 7">1131</strain>
    </source>
</reference>
<dbReference type="Proteomes" id="UP000236919">
    <property type="component" value="Unassembled WGS sequence"/>
</dbReference>
<dbReference type="Pfam" id="PF00126">
    <property type="entry name" value="HTH_1"/>
    <property type="match status" value="1"/>
</dbReference>
<name>A0A2S4LX73_9HYPH</name>
<dbReference type="SUPFAM" id="SSF46785">
    <property type="entry name" value="Winged helix' DNA-binding domain"/>
    <property type="match status" value="1"/>
</dbReference>
<keyword evidence="7" id="KW-1185">Reference proteome</keyword>
<organism evidence="6 7">
    <name type="scientific">Bosea psychrotolerans</name>
    <dbReference type="NCBI Taxonomy" id="1871628"/>
    <lineage>
        <taxon>Bacteria</taxon>
        <taxon>Pseudomonadati</taxon>
        <taxon>Pseudomonadota</taxon>
        <taxon>Alphaproteobacteria</taxon>
        <taxon>Hyphomicrobiales</taxon>
        <taxon>Boseaceae</taxon>
        <taxon>Bosea</taxon>
    </lineage>
</organism>
<dbReference type="InterPro" id="IPR036390">
    <property type="entry name" value="WH_DNA-bd_sf"/>
</dbReference>
<dbReference type="InterPro" id="IPR000847">
    <property type="entry name" value="LysR_HTH_N"/>
</dbReference>
<dbReference type="Gene3D" id="3.40.190.290">
    <property type="match status" value="1"/>
</dbReference>
<dbReference type="InterPro" id="IPR005119">
    <property type="entry name" value="LysR_subst-bd"/>
</dbReference>
<evidence type="ECO:0000256" key="1">
    <source>
        <dbReference type="ARBA" id="ARBA00009437"/>
    </source>
</evidence>
<keyword evidence="2" id="KW-0805">Transcription regulation</keyword>
<comment type="similarity">
    <text evidence="1">Belongs to the LysR transcriptional regulatory family.</text>
</comment>
<feature type="domain" description="HTH lysR-type" evidence="5">
    <location>
        <begin position="16"/>
        <end position="73"/>
    </location>
</feature>
<evidence type="ECO:0000256" key="3">
    <source>
        <dbReference type="ARBA" id="ARBA00023125"/>
    </source>
</evidence>
<evidence type="ECO:0000313" key="6">
    <source>
        <dbReference type="EMBL" id="POR46988.1"/>
    </source>
</evidence>
<proteinExistence type="inferred from homology"/>
<evidence type="ECO:0000256" key="4">
    <source>
        <dbReference type="ARBA" id="ARBA00023163"/>
    </source>
</evidence>
<dbReference type="SUPFAM" id="SSF53850">
    <property type="entry name" value="Periplasmic binding protein-like II"/>
    <property type="match status" value="1"/>
</dbReference>
<keyword evidence="4" id="KW-0804">Transcription</keyword>
<evidence type="ECO:0000313" key="7">
    <source>
        <dbReference type="Proteomes" id="UP000236919"/>
    </source>
</evidence>
<dbReference type="InterPro" id="IPR036388">
    <property type="entry name" value="WH-like_DNA-bd_sf"/>
</dbReference>
<dbReference type="PANTHER" id="PTHR30419">
    <property type="entry name" value="HTH-TYPE TRANSCRIPTIONAL REGULATOR YBHD"/>
    <property type="match status" value="1"/>
</dbReference>
<dbReference type="PRINTS" id="PR00039">
    <property type="entry name" value="HTHLYSR"/>
</dbReference>
<evidence type="ECO:0000259" key="5">
    <source>
        <dbReference type="PROSITE" id="PS50931"/>
    </source>
</evidence>
<dbReference type="GO" id="GO:0003700">
    <property type="term" value="F:DNA-binding transcription factor activity"/>
    <property type="evidence" value="ECO:0007669"/>
    <property type="project" value="InterPro"/>
</dbReference>
<dbReference type="Pfam" id="PF03466">
    <property type="entry name" value="LysR_substrate"/>
    <property type="match status" value="1"/>
</dbReference>
<evidence type="ECO:0000256" key="2">
    <source>
        <dbReference type="ARBA" id="ARBA00023015"/>
    </source>
</evidence>
<accession>A0A2S4LX73</accession>
<comment type="caution">
    <text evidence="6">The sequence shown here is derived from an EMBL/GenBank/DDBJ whole genome shotgun (WGS) entry which is preliminary data.</text>
</comment>
<dbReference type="PROSITE" id="PS50931">
    <property type="entry name" value="HTH_LYSR"/>
    <property type="match status" value="1"/>
</dbReference>
<dbReference type="RefSeq" id="WP_245928426.1">
    <property type="nucleotide sequence ID" value="NZ_PQFZ01000021.1"/>
</dbReference>
<dbReference type="PANTHER" id="PTHR30419:SF8">
    <property type="entry name" value="NITROGEN ASSIMILATION TRANSCRIPTIONAL ACTIVATOR-RELATED"/>
    <property type="match status" value="1"/>
</dbReference>
<dbReference type="InterPro" id="IPR050950">
    <property type="entry name" value="HTH-type_LysR_regulators"/>
</dbReference>